<dbReference type="PANTHER" id="PTHR34583:SF2">
    <property type="entry name" value="ANTIPORTER SUBUNIT MNHC2-RELATED"/>
    <property type="match status" value="1"/>
</dbReference>
<protein>
    <submittedName>
        <fullName evidence="9">NADH-quinone oxidoreductase subunit K</fullName>
        <ecNumber evidence="9">1.6.5.9</ecNumber>
    </submittedName>
</protein>
<feature type="compositionally biased region" description="Basic and acidic residues" evidence="7">
    <location>
        <begin position="107"/>
        <end position="118"/>
    </location>
</feature>
<feature type="transmembrane region" description="Helical" evidence="8">
    <location>
        <begin position="74"/>
        <end position="94"/>
    </location>
</feature>
<evidence type="ECO:0000256" key="1">
    <source>
        <dbReference type="ARBA" id="ARBA00004651"/>
    </source>
</evidence>
<evidence type="ECO:0000313" key="10">
    <source>
        <dbReference type="Proteomes" id="UP001559025"/>
    </source>
</evidence>
<evidence type="ECO:0000256" key="8">
    <source>
        <dbReference type="SAM" id="Phobius"/>
    </source>
</evidence>
<comment type="caution">
    <text evidence="9">The sequence shown here is derived from an EMBL/GenBank/DDBJ whole genome shotgun (WGS) entry which is preliminary data.</text>
</comment>
<evidence type="ECO:0000256" key="3">
    <source>
        <dbReference type="ARBA" id="ARBA00022475"/>
    </source>
</evidence>
<keyword evidence="6 8" id="KW-0472">Membrane</keyword>
<reference evidence="9 10" key="1">
    <citation type="submission" date="2024-01" db="EMBL/GenBank/DDBJ databases">
        <title>New evidence supports the origin of RcGTA from prophage.</title>
        <authorList>
            <person name="Xu Y."/>
            <person name="Liu B."/>
            <person name="Chen F."/>
        </authorList>
    </citation>
    <scope>NUCLEOTIDE SEQUENCE [LARGE SCALE GENOMIC DNA]</scope>
    <source>
        <strain evidence="9 10">CBW1107-2</strain>
    </source>
</reference>
<feature type="region of interest" description="Disordered" evidence="7">
    <location>
        <begin position="105"/>
        <end position="136"/>
    </location>
</feature>
<evidence type="ECO:0000313" key="9">
    <source>
        <dbReference type="EMBL" id="MEX4006808.1"/>
    </source>
</evidence>
<name>A0ABV3WRI5_9HYPH</name>
<keyword evidence="5 8" id="KW-1133">Transmembrane helix</keyword>
<dbReference type="GO" id="GO:0050136">
    <property type="term" value="F:NADH dehydrogenase (quinone) (non-electrogenic) activity"/>
    <property type="evidence" value="ECO:0007669"/>
    <property type="project" value="UniProtKB-EC"/>
</dbReference>
<keyword evidence="10" id="KW-1185">Reference proteome</keyword>
<dbReference type="InterPro" id="IPR050601">
    <property type="entry name" value="CPA3_antiporter_subunitC"/>
</dbReference>
<keyword evidence="4 8" id="KW-0812">Transmembrane</keyword>
<sequence>MEPVFALAFGIMVAVAAYLLMSRNVLRVVLGLLVLGNATNLSIFLAGRMGSRTPPLVAAGETALIGGANPLPQALILTAIVISFSLVAFTTVLFESAHRRLGTVDTDAMRDAEPETAKKAPSLPKHVVAKKTEPAE</sequence>
<dbReference type="RefSeq" id="WP_368802082.1">
    <property type="nucleotide sequence ID" value="NZ_JAZHFV010000002.1"/>
</dbReference>
<accession>A0ABV3WRI5</accession>
<dbReference type="EC" id="1.6.5.9" evidence="9"/>
<evidence type="ECO:0000256" key="6">
    <source>
        <dbReference type="ARBA" id="ARBA00023136"/>
    </source>
</evidence>
<comment type="similarity">
    <text evidence="2">Belongs to the CPA3 antiporters (TC 2.A.63) subunit C family.</text>
</comment>
<feature type="transmembrane region" description="Helical" evidence="8">
    <location>
        <begin position="28"/>
        <end position="47"/>
    </location>
</feature>
<evidence type="ECO:0000256" key="2">
    <source>
        <dbReference type="ARBA" id="ARBA00010388"/>
    </source>
</evidence>
<gene>
    <name evidence="9" type="ORF">V1479_05790</name>
</gene>
<evidence type="ECO:0000256" key="4">
    <source>
        <dbReference type="ARBA" id="ARBA00022692"/>
    </source>
</evidence>
<keyword evidence="9" id="KW-0560">Oxidoreductase</keyword>
<dbReference type="PANTHER" id="PTHR34583">
    <property type="entry name" value="ANTIPORTER SUBUNIT MNHC2-RELATED"/>
    <property type="match status" value="1"/>
</dbReference>
<keyword evidence="3" id="KW-1003">Cell membrane</keyword>
<dbReference type="Gene3D" id="1.10.287.3510">
    <property type="match status" value="1"/>
</dbReference>
<dbReference type="Proteomes" id="UP001559025">
    <property type="component" value="Unassembled WGS sequence"/>
</dbReference>
<feature type="transmembrane region" description="Helical" evidence="8">
    <location>
        <begin position="6"/>
        <end position="21"/>
    </location>
</feature>
<organism evidence="9 10">
    <name type="scientific">Neoaquamicrobium sediminum</name>
    <dbReference type="NCBI Taxonomy" id="1849104"/>
    <lineage>
        <taxon>Bacteria</taxon>
        <taxon>Pseudomonadati</taxon>
        <taxon>Pseudomonadota</taxon>
        <taxon>Alphaproteobacteria</taxon>
        <taxon>Hyphomicrobiales</taxon>
        <taxon>Phyllobacteriaceae</taxon>
        <taxon>Neoaquamicrobium</taxon>
    </lineage>
</organism>
<evidence type="ECO:0000256" key="5">
    <source>
        <dbReference type="ARBA" id="ARBA00022989"/>
    </source>
</evidence>
<dbReference type="EMBL" id="JAZHFV010000002">
    <property type="protein sequence ID" value="MEX4006808.1"/>
    <property type="molecule type" value="Genomic_DNA"/>
</dbReference>
<evidence type="ECO:0000256" key="7">
    <source>
        <dbReference type="SAM" id="MobiDB-lite"/>
    </source>
</evidence>
<dbReference type="Pfam" id="PF00420">
    <property type="entry name" value="Oxidored_q2"/>
    <property type="match status" value="1"/>
</dbReference>
<comment type="subcellular location">
    <subcellularLocation>
        <location evidence="1">Cell membrane</location>
        <topology evidence="1">Multi-pass membrane protein</topology>
    </subcellularLocation>
</comment>
<proteinExistence type="inferred from homology"/>
<dbReference type="InterPro" id="IPR039428">
    <property type="entry name" value="NUOK/Mnh_C1-like"/>
</dbReference>